<evidence type="ECO:0000313" key="12">
    <source>
        <dbReference type="Proteomes" id="UP001152320"/>
    </source>
</evidence>
<keyword evidence="11" id="KW-0675">Receptor</keyword>
<keyword evidence="3" id="KW-0677">Repeat</keyword>
<evidence type="ECO:0000256" key="4">
    <source>
        <dbReference type="ARBA" id="ARBA00023157"/>
    </source>
</evidence>
<comment type="caution">
    <text evidence="6">Lacks conserved residue(s) required for the propagation of feature annotation.</text>
</comment>
<keyword evidence="5" id="KW-0325">Glycoprotein</keyword>
<evidence type="ECO:0000256" key="6">
    <source>
        <dbReference type="PROSITE-ProRule" id="PRU00059"/>
    </source>
</evidence>
<dbReference type="Pfam" id="PF00058">
    <property type="entry name" value="Ldl_recept_b"/>
    <property type="match status" value="3"/>
</dbReference>
<evidence type="ECO:0000256" key="7">
    <source>
        <dbReference type="PROSITE-ProRule" id="PRU00461"/>
    </source>
</evidence>
<name>A0A9Q0YI87_HOLLE</name>
<keyword evidence="1" id="KW-0245">EGF-like domain</keyword>
<feature type="repeat" description="LDL-receptor class B" evidence="7">
    <location>
        <begin position="234"/>
        <end position="276"/>
    </location>
</feature>
<proteinExistence type="predicted"/>
<dbReference type="InterPro" id="IPR050778">
    <property type="entry name" value="Cueball_EGF_LRP_Nidogen"/>
</dbReference>
<dbReference type="Gene3D" id="2.120.10.30">
    <property type="entry name" value="TolB, C-terminal domain"/>
    <property type="match status" value="1"/>
</dbReference>
<evidence type="ECO:0000256" key="5">
    <source>
        <dbReference type="ARBA" id="ARBA00023180"/>
    </source>
</evidence>
<dbReference type="PANTHER" id="PTHR46513">
    <property type="entry name" value="VITELLOGENIN RECEPTOR-LIKE PROTEIN-RELATED-RELATED"/>
    <property type="match status" value="1"/>
</dbReference>
<dbReference type="InterPro" id="IPR011042">
    <property type="entry name" value="6-blade_b-propeller_TolB-like"/>
</dbReference>
<dbReference type="PROSITE" id="PS01180">
    <property type="entry name" value="CUB"/>
    <property type="match status" value="1"/>
</dbReference>
<evidence type="ECO:0000259" key="10">
    <source>
        <dbReference type="PROSITE" id="PS50825"/>
    </source>
</evidence>
<dbReference type="EMBL" id="JAIZAY010000066">
    <property type="protein sequence ID" value="KAJ8019186.1"/>
    <property type="molecule type" value="Genomic_DNA"/>
</dbReference>
<dbReference type="SMART" id="SM00135">
    <property type="entry name" value="LY"/>
    <property type="match status" value="5"/>
</dbReference>
<accession>A0A9Q0YI87</accession>
<dbReference type="InterPro" id="IPR000033">
    <property type="entry name" value="LDLR_classB_rpt"/>
</dbReference>
<feature type="domain" description="HYR" evidence="10">
    <location>
        <begin position="438"/>
        <end position="521"/>
    </location>
</feature>
<dbReference type="SUPFAM" id="SSF49854">
    <property type="entry name" value="Spermadhesin, CUB domain"/>
    <property type="match status" value="1"/>
</dbReference>
<keyword evidence="4" id="KW-1015">Disulfide bond</keyword>
<dbReference type="Proteomes" id="UP001152320">
    <property type="component" value="Unassembled WGS sequence"/>
</dbReference>
<reference evidence="11" key="1">
    <citation type="submission" date="2021-10" db="EMBL/GenBank/DDBJ databases">
        <title>Tropical sea cucumber genome reveals ecological adaptation and Cuvierian tubules defense mechanism.</title>
        <authorList>
            <person name="Chen T."/>
        </authorList>
    </citation>
    <scope>NUCLEOTIDE SEQUENCE</scope>
    <source>
        <strain evidence="11">Nanhai2018</strain>
        <tissue evidence="11">Muscle</tissue>
    </source>
</reference>
<sequence length="521" mass="57653">MDKIRLSVLFLLVITCEMTTAAQNCGSSFQKTTGEVVSPGFPGNYPANLRCGWTIKASQNLVVELTIEQFEVEYSESCLNDSFMVFDGTSINPPMLVFPSCGTKISWPAHPSTVRSTGRAMAIVFVTNDVISASGFRATFKQVIPREEFFIVVDASNRKIYRQERSSISAEEMPVFDLFIPVAVDFDPIERKVYFTDVGSKFIGKIGIDGSNQEMLPMSNIGVPDGIAVDYVTRNMYWTDTGTDTISVARLDGTYRRILVEENLHEPRDIIVQPNEGYIYWSDWGSFPKIEKSFGDGSNRIIIVSLGLGWPNGIALDETERKLYWADARLNRIERCNLDGSQRELLKAFGTEFHPFGLVFVEDSIYWTDWVTKGINVADRSFQKDTTTVIVNDVPAKLHGLAYHSSTGALKLTTDCSFGRLNSGCDELCVLVPSGMECLAVSPVFDTCPEDINISIKEPTVVEWRKPSVSSPSAVDVEVTSSHGSSNSTIVTPSNSNITVTYQALDTLGNNARCSFFISVT</sequence>
<comment type="caution">
    <text evidence="11">The sequence shown here is derived from an EMBL/GenBank/DDBJ whole genome shotgun (WGS) entry which is preliminary data.</text>
</comment>
<evidence type="ECO:0000256" key="1">
    <source>
        <dbReference type="ARBA" id="ARBA00022536"/>
    </source>
</evidence>
<evidence type="ECO:0000256" key="8">
    <source>
        <dbReference type="SAM" id="SignalP"/>
    </source>
</evidence>
<dbReference type="InterPro" id="IPR035914">
    <property type="entry name" value="Sperma_CUB_dom_sf"/>
</dbReference>
<feature type="chain" id="PRO_5040453403" evidence="8">
    <location>
        <begin position="22"/>
        <end position="521"/>
    </location>
</feature>
<dbReference type="SMART" id="SM00042">
    <property type="entry name" value="CUB"/>
    <property type="match status" value="1"/>
</dbReference>
<dbReference type="PROSITE" id="PS50825">
    <property type="entry name" value="HYR"/>
    <property type="match status" value="1"/>
</dbReference>
<dbReference type="FunFam" id="2.120.10.30:FF:000241">
    <property type="entry name" value="Low-density lipoprotein receptor-related protein 6"/>
    <property type="match status" value="1"/>
</dbReference>
<protein>
    <submittedName>
        <fullName evidence="11">Low-density lipoprotein receptor-related protein 6</fullName>
    </submittedName>
</protein>
<dbReference type="Gene3D" id="2.60.120.290">
    <property type="entry name" value="Spermadhesin, CUB domain"/>
    <property type="match status" value="1"/>
</dbReference>
<dbReference type="SUPFAM" id="SSF63825">
    <property type="entry name" value="YWTD domain"/>
    <property type="match status" value="1"/>
</dbReference>
<evidence type="ECO:0000259" key="9">
    <source>
        <dbReference type="PROSITE" id="PS01180"/>
    </source>
</evidence>
<dbReference type="OrthoDB" id="10046193at2759"/>
<gene>
    <name evidence="11" type="ORF">HOLleu_42395</name>
</gene>
<dbReference type="AlphaFoldDB" id="A0A9Q0YI87"/>
<feature type="repeat" description="LDL-receptor class B" evidence="7">
    <location>
        <begin position="277"/>
        <end position="320"/>
    </location>
</feature>
<dbReference type="CDD" id="cd00041">
    <property type="entry name" value="CUB"/>
    <property type="match status" value="1"/>
</dbReference>
<feature type="signal peptide" evidence="8">
    <location>
        <begin position="1"/>
        <end position="21"/>
    </location>
</feature>
<feature type="domain" description="CUB" evidence="9">
    <location>
        <begin position="25"/>
        <end position="143"/>
    </location>
</feature>
<evidence type="ECO:0000256" key="3">
    <source>
        <dbReference type="ARBA" id="ARBA00022737"/>
    </source>
</evidence>
<organism evidence="11 12">
    <name type="scientific">Holothuria leucospilota</name>
    <name type="common">Black long sea cucumber</name>
    <name type="synonym">Mertensiothuria leucospilota</name>
    <dbReference type="NCBI Taxonomy" id="206669"/>
    <lineage>
        <taxon>Eukaryota</taxon>
        <taxon>Metazoa</taxon>
        <taxon>Echinodermata</taxon>
        <taxon>Eleutherozoa</taxon>
        <taxon>Echinozoa</taxon>
        <taxon>Holothuroidea</taxon>
        <taxon>Aspidochirotacea</taxon>
        <taxon>Aspidochirotida</taxon>
        <taxon>Holothuriidae</taxon>
        <taxon>Holothuria</taxon>
    </lineage>
</organism>
<evidence type="ECO:0000256" key="2">
    <source>
        <dbReference type="ARBA" id="ARBA00022729"/>
    </source>
</evidence>
<dbReference type="Pfam" id="PF00431">
    <property type="entry name" value="CUB"/>
    <property type="match status" value="1"/>
</dbReference>
<evidence type="ECO:0000313" key="11">
    <source>
        <dbReference type="EMBL" id="KAJ8019186.1"/>
    </source>
</evidence>
<feature type="repeat" description="LDL-receptor class B" evidence="7">
    <location>
        <begin position="321"/>
        <end position="364"/>
    </location>
</feature>
<keyword evidence="12" id="KW-1185">Reference proteome</keyword>
<dbReference type="FunFam" id="2.60.120.290:FF:000013">
    <property type="entry name" value="Membrane frizzled-related protein"/>
    <property type="match status" value="1"/>
</dbReference>
<dbReference type="PANTHER" id="PTHR46513:SF44">
    <property type="entry name" value="LDL RECEPTOR RELATED PROTEIN 4"/>
    <property type="match status" value="1"/>
</dbReference>
<dbReference type="InterPro" id="IPR003410">
    <property type="entry name" value="HYR_dom"/>
</dbReference>
<dbReference type="InterPro" id="IPR000859">
    <property type="entry name" value="CUB_dom"/>
</dbReference>
<dbReference type="PROSITE" id="PS51120">
    <property type="entry name" value="LDLRB"/>
    <property type="match status" value="4"/>
</dbReference>
<feature type="repeat" description="LDL-receptor class B" evidence="7">
    <location>
        <begin position="191"/>
        <end position="233"/>
    </location>
</feature>
<keyword evidence="2 8" id="KW-0732">Signal</keyword>
<keyword evidence="11" id="KW-0449">Lipoprotein</keyword>